<evidence type="ECO:0000256" key="2">
    <source>
        <dbReference type="ARBA" id="ARBA00022723"/>
    </source>
</evidence>
<name>A0ABU2NFV9_9PSEU</name>
<dbReference type="SMART" id="SM00829">
    <property type="entry name" value="PKS_ER"/>
    <property type="match status" value="1"/>
</dbReference>
<evidence type="ECO:0000313" key="7">
    <source>
        <dbReference type="Proteomes" id="UP001183202"/>
    </source>
</evidence>
<evidence type="ECO:0000256" key="4">
    <source>
        <dbReference type="ARBA" id="ARBA00023002"/>
    </source>
</evidence>
<dbReference type="Gene3D" id="3.40.50.720">
    <property type="entry name" value="NAD(P)-binding Rossmann-like Domain"/>
    <property type="match status" value="1"/>
</dbReference>
<reference evidence="7" key="1">
    <citation type="submission" date="2023-07" db="EMBL/GenBank/DDBJ databases">
        <title>30 novel species of actinomycetes from the DSMZ collection.</title>
        <authorList>
            <person name="Nouioui I."/>
        </authorList>
    </citation>
    <scope>NUCLEOTIDE SEQUENCE [LARGE SCALE GENOMIC DNA]</scope>
    <source>
        <strain evidence="7">DSM 45834</strain>
    </source>
</reference>
<keyword evidence="4" id="KW-0560">Oxidoreductase</keyword>
<feature type="domain" description="Enoyl reductase (ER)" evidence="5">
    <location>
        <begin position="9"/>
        <end position="319"/>
    </location>
</feature>
<protein>
    <submittedName>
        <fullName evidence="6">Alcohol dehydrogenase catalytic domain-containing protein</fullName>
    </submittedName>
</protein>
<evidence type="ECO:0000256" key="3">
    <source>
        <dbReference type="ARBA" id="ARBA00022833"/>
    </source>
</evidence>
<dbReference type="InterPro" id="IPR050129">
    <property type="entry name" value="Zn_alcohol_dh"/>
</dbReference>
<dbReference type="InterPro" id="IPR020843">
    <property type="entry name" value="ER"/>
</dbReference>
<keyword evidence="7" id="KW-1185">Reference proteome</keyword>
<comment type="caution">
    <text evidence="6">The sequence shown here is derived from an EMBL/GenBank/DDBJ whole genome shotgun (WGS) entry which is preliminary data.</text>
</comment>
<dbReference type="InterPro" id="IPR013149">
    <property type="entry name" value="ADH-like_C"/>
</dbReference>
<keyword evidence="3" id="KW-0862">Zinc</keyword>
<dbReference type="PANTHER" id="PTHR43401">
    <property type="entry name" value="L-THREONINE 3-DEHYDROGENASE"/>
    <property type="match status" value="1"/>
</dbReference>
<dbReference type="Pfam" id="PF00107">
    <property type="entry name" value="ADH_zinc_N"/>
    <property type="match status" value="1"/>
</dbReference>
<dbReference type="Proteomes" id="UP001183202">
    <property type="component" value="Unassembled WGS sequence"/>
</dbReference>
<dbReference type="SUPFAM" id="SSF51735">
    <property type="entry name" value="NAD(P)-binding Rossmann-fold domains"/>
    <property type="match status" value="1"/>
</dbReference>
<dbReference type="InterPro" id="IPR013154">
    <property type="entry name" value="ADH-like_N"/>
</dbReference>
<accession>A0ABU2NFV9</accession>
<gene>
    <name evidence="6" type="ORF">RM445_24235</name>
</gene>
<proteinExistence type="predicted"/>
<keyword evidence="2" id="KW-0479">Metal-binding</keyword>
<evidence type="ECO:0000259" key="5">
    <source>
        <dbReference type="SMART" id="SM00829"/>
    </source>
</evidence>
<dbReference type="InterPro" id="IPR011032">
    <property type="entry name" value="GroES-like_sf"/>
</dbReference>
<dbReference type="SUPFAM" id="SSF50129">
    <property type="entry name" value="GroES-like"/>
    <property type="match status" value="1"/>
</dbReference>
<sequence length="323" mass="32533">MRALTWVGGSDVVVAEVPEPEPGPDQVLIAVGYTGLCGTDLHICAGEHPRAKPGVVIGHEIAGTVAATAHGFEAGTAVVVDPLVSCGRCATCRSGRPHTCENLRLIGIDFPGGAAPLVAVDADRLIPVPGSPDLRHLAFAEPLAVAVRAVRRSGMQLGQTVAVVGGGPIGVAVALCARNAGAGRVVLAEPAPARREFAAGLGLETVASAEGLAAEVVFDAAGHPAVAALVTDLVAPGGTVVVVAVYGDPAPVDLRAVTFKELTAVGTRVYSRGDLAVATDLVASGRFDPEPFLTSTVTLDEAAAAIADLRRGVGLKVLVRGDS</sequence>
<dbReference type="Pfam" id="PF08240">
    <property type="entry name" value="ADH_N"/>
    <property type="match status" value="1"/>
</dbReference>
<evidence type="ECO:0000313" key="6">
    <source>
        <dbReference type="EMBL" id="MDT0352636.1"/>
    </source>
</evidence>
<comment type="cofactor">
    <cofactor evidence="1">
        <name>Zn(2+)</name>
        <dbReference type="ChEBI" id="CHEBI:29105"/>
    </cofactor>
</comment>
<dbReference type="PANTHER" id="PTHR43401:SF2">
    <property type="entry name" value="L-THREONINE 3-DEHYDROGENASE"/>
    <property type="match status" value="1"/>
</dbReference>
<dbReference type="InterPro" id="IPR036291">
    <property type="entry name" value="NAD(P)-bd_dom_sf"/>
</dbReference>
<dbReference type="RefSeq" id="WP_311559143.1">
    <property type="nucleotide sequence ID" value="NZ_JAVREJ010000020.1"/>
</dbReference>
<dbReference type="EMBL" id="JAVREJ010000020">
    <property type="protein sequence ID" value="MDT0352636.1"/>
    <property type="molecule type" value="Genomic_DNA"/>
</dbReference>
<organism evidence="6 7">
    <name type="scientific">Pseudonocardia charpentierae</name>
    <dbReference type="NCBI Taxonomy" id="3075545"/>
    <lineage>
        <taxon>Bacteria</taxon>
        <taxon>Bacillati</taxon>
        <taxon>Actinomycetota</taxon>
        <taxon>Actinomycetes</taxon>
        <taxon>Pseudonocardiales</taxon>
        <taxon>Pseudonocardiaceae</taxon>
        <taxon>Pseudonocardia</taxon>
    </lineage>
</organism>
<evidence type="ECO:0000256" key="1">
    <source>
        <dbReference type="ARBA" id="ARBA00001947"/>
    </source>
</evidence>
<dbReference type="Gene3D" id="3.90.180.10">
    <property type="entry name" value="Medium-chain alcohol dehydrogenases, catalytic domain"/>
    <property type="match status" value="1"/>
</dbReference>